<protein>
    <recommendedName>
        <fullName evidence="11">Molybdenum transport system permease</fullName>
    </recommendedName>
</protein>
<dbReference type="GO" id="GO:0015098">
    <property type="term" value="F:molybdate ion transmembrane transporter activity"/>
    <property type="evidence" value="ECO:0007669"/>
    <property type="project" value="UniProtKB-UniRule"/>
</dbReference>
<dbReference type="PANTHER" id="PTHR30183">
    <property type="entry name" value="MOLYBDENUM TRANSPORT SYSTEM PERMEASE PROTEIN MODB"/>
    <property type="match status" value="1"/>
</dbReference>
<evidence type="ECO:0000256" key="11">
    <source>
        <dbReference type="RuleBase" id="RU365097"/>
    </source>
</evidence>
<comment type="function">
    <text evidence="1 11">Part of the binding-protein-dependent transport system for molybdenum; probably responsible for the translocation of the substrate across the membrane.</text>
</comment>
<evidence type="ECO:0000256" key="2">
    <source>
        <dbReference type="ARBA" id="ARBA00004651"/>
    </source>
</evidence>
<dbReference type="Gene3D" id="1.10.3720.10">
    <property type="entry name" value="MetI-like"/>
    <property type="match status" value="1"/>
</dbReference>
<dbReference type="AlphaFoldDB" id="A0A4Q0XS18"/>
<organism evidence="13 14">
    <name type="scientific">Candidatus Marinarcus aquaticus</name>
    <dbReference type="NCBI Taxonomy" id="2044504"/>
    <lineage>
        <taxon>Bacteria</taxon>
        <taxon>Pseudomonadati</taxon>
        <taxon>Campylobacterota</taxon>
        <taxon>Epsilonproteobacteria</taxon>
        <taxon>Campylobacterales</taxon>
        <taxon>Arcobacteraceae</taxon>
        <taxon>Candidatus Marinarcus</taxon>
    </lineage>
</organism>
<feature type="transmembrane region" description="Helical" evidence="10">
    <location>
        <begin position="20"/>
        <end position="39"/>
    </location>
</feature>
<dbReference type="EMBL" id="PDKN01000003">
    <property type="protein sequence ID" value="RXJ58095.1"/>
    <property type="molecule type" value="Genomic_DNA"/>
</dbReference>
<feature type="transmembrane region" description="Helical" evidence="10">
    <location>
        <begin position="151"/>
        <end position="172"/>
    </location>
</feature>
<name>A0A4Q0XS18_9BACT</name>
<dbReference type="InterPro" id="IPR011867">
    <property type="entry name" value="ModB_ABC"/>
</dbReference>
<evidence type="ECO:0000256" key="9">
    <source>
        <dbReference type="ARBA" id="ARBA00023136"/>
    </source>
</evidence>
<dbReference type="PROSITE" id="PS50928">
    <property type="entry name" value="ABC_TM1"/>
    <property type="match status" value="1"/>
</dbReference>
<dbReference type="OrthoDB" id="9795403at2"/>
<keyword evidence="4 10" id="KW-0813">Transport</keyword>
<feature type="domain" description="ABC transmembrane type-1" evidence="12">
    <location>
        <begin position="13"/>
        <end position="220"/>
    </location>
</feature>
<gene>
    <name evidence="13" type="primary">modB</name>
    <name evidence="13" type="ORF">CRV04_06190</name>
</gene>
<sequence>MIEILQAMEFEPFLLSFKLAGLTTLILFVIAMPLSWYLSQTKSKLKPVYEAITALPIVLPPSVLGFYILWALSHNSPLGAFFEDLLGFKLVFNFTGLVIASCFYSLPFMVQPLQSGFESINKNMLEASYISGKSKMQTLIKVALPNIKPSLMTAIIVTFAHTVGEFGVVLMVGGSIPGETKVASVAIYEFVEIMDYKAAHVYSALMVILSFIVLLSVYIFNHKQNRKFGGIHK</sequence>
<evidence type="ECO:0000313" key="13">
    <source>
        <dbReference type="EMBL" id="RXJ58095.1"/>
    </source>
</evidence>
<evidence type="ECO:0000256" key="6">
    <source>
        <dbReference type="ARBA" id="ARBA00022505"/>
    </source>
</evidence>
<keyword evidence="5 11" id="KW-1003">Cell membrane</keyword>
<dbReference type="GO" id="GO:0005886">
    <property type="term" value="C:plasma membrane"/>
    <property type="evidence" value="ECO:0007669"/>
    <property type="project" value="UniProtKB-SubCell"/>
</dbReference>
<accession>A0A4Q0XS18</accession>
<feature type="transmembrane region" description="Helical" evidence="10">
    <location>
        <begin position="90"/>
        <end position="110"/>
    </location>
</feature>
<keyword evidence="8 10" id="KW-1133">Transmembrane helix</keyword>
<dbReference type="NCBIfam" id="TIGR02141">
    <property type="entry name" value="modB_ABC"/>
    <property type="match status" value="1"/>
</dbReference>
<comment type="caution">
    <text evidence="13">The sequence shown here is derived from an EMBL/GenBank/DDBJ whole genome shotgun (WGS) entry which is preliminary data.</text>
</comment>
<feature type="transmembrane region" description="Helical" evidence="10">
    <location>
        <begin position="51"/>
        <end position="70"/>
    </location>
</feature>
<feature type="transmembrane region" description="Helical" evidence="10">
    <location>
        <begin position="199"/>
        <end position="220"/>
    </location>
</feature>
<comment type="subcellular location">
    <subcellularLocation>
        <location evidence="2 10">Cell membrane</location>
        <topology evidence="2 10">Multi-pass membrane protein</topology>
    </subcellularLocation>
</comment>
<dbReference type="SUPFAM" id="SSF161098">
    <property type="entry name" value="MetI-like"/>
    <property type="match status" value="1"/>
</dbReference>
<evidence type="ECO:0000256" key="5">
    <source>
        <dbReference type="ARBA" id="ARBA00022475"/>
    </source>
</evidence>
<keyword evidence="6 11" id="KW-0500">Molybdenum</keyword>
<proteinExistence type="inferred from homology"/>
<keyword evidence="14" id="KW-1185">Reference proteome</keyword>
<evidence type="ECO:0000256" key="3">
    <source>
        <dbReference type="ARBA" id="ARBA00007069"/>
    </source>
</evidence>
<evidence type="ECO:0000313" key="14">
    <source>
        <dbReference type="Proteomes" id="UP000290657"/>
    </source>
</evidence>
<dbReference type="CDD" id="cd06261">
    <property type="entry name" value="TM_PBP2"/>
    <property type="match status" value="1"/>
</dbReference>
<keyword evidence="9 10" id="KW-0472">Membrane</keyword>
<dbReference type="RefSeq" id="WP_128995957.1">
    <property type="nucleotide sequence ID" value="NZ_PDKN01000003.1"/>
</dbReference>
<evidence type="ECO:0000259" key="12">
    <source>
        <dbReference type="PROSITE" id="PS50928"/>
    </source>
</evidence>
<dbReference type="Proteomes" id="UP000290657">
    <property type="component" value="Unassembled WGS sequence"/>
</dbReference>
<evidence type="ECO:0000256" key="8">
    <source>
        <dbReference type="ARBA" id="ARBA00022989"/>
    </source>
</evidence>
<evidence type="ECO:0000256" key="4">
    <source>
        <dbReference type="ARBA" id="ARBA00022448"/>
    </source>
</evidence>
<dbReference type="Pfam" id="PF00528">
    <property type="entry name" value="BPD_transp_1"/>
    <property type="match status" value="1"/>
</dbReference>
<comment type="similarity">
    <text evidence="3 11">Belongs to the binding-protein-dependent transport system permease family. CysTW subfamily.</text>
</comment>
<dbReference type="PANTHER" id="PTHR30183:SF8">
    <property type="entry name" value="MOLYBDENUM TRANSPORT SYSTEM PERMEASE"/>
    <property type="match status" value="1"/>
</dbReference>
<evidence type="ECO:0000256" key="7">
    <source>
        <dbReference type="ARBA" id="ARBA00022692"/>
    </source>
</evidence>
<evidence type="ECO:0000256" key="1">
    <source>
        <dbReference type="ARBA" id="ARBA00002949"/>
    </source>
</evidence>
<dbReference type="InterPro" id="IPR035906">
    <property type="entry name" value="MetI-like_sf"/>
</dbReference>
<reference evidence="13 14" key="1">
    <citation type="submission" date="2017-10" db="EMBL/GenBank/DDBJ databases">
        <title>Genomics of the genus Arcobacter.</title>
        <authorList>
            <person name="Perez-Cataluna A."/>
            <person name="Figueras M.J."/>
        </authorList>
    </citation>
    <scope>NUCLEOTIDE SEQUENCE [LARGE SCALE GENOMIC DNA]</scope>
    <source>
        <strain evidence="13 14">CECT 8987</strain>
    </source>
</reference>
<dbReference type="InterPro" id="IPR000515">
    <property type="entry name" value="MetI-like"/>
</dbReference>
<evidence type="ECO:0000256" key="10">
    <source>
        <dbReference type="RuleBase" id="RU363032"/>
    </source>
</evidence>
<keyword evidence="7 10" id="KW-0812">Transmembrane</keyword>